<dbReference type="AlphaFoldDB" id="A0A849CLG3"/>
<sequence length="135" mass="15174">MKIHTEIRKKLVADISKRFKRVKEVINGKPSFVDIENNSPVVAVFISNVTPTGYLDETNSGILHIYLMMKSAAREDSLDKLAQEILDSNIVESSLSSLTESVVFSSFDYDQDEESGTWIAADIQFTITYTFGDQE</sequence>
<reference evidence="1" key="2">
    <citation type="submission" date="2022-07" db="EMBL/GenBank/DDBJ databases">
        <title>Genome-based characterization of novel serogroup A variants of Pasteurella multocida.</title>
        <authorList>
            <person name="Prajapati A."/>
            <person name="Yogisharadhya R."/>
            <person name="Mohanty N."/>
            <person name="Chanda M."/>
            <person name="Mendem S.K."/>
            <person name="Siddaramappa S."/>
            <person name="Shivachandra S.B."/>
        </authorList>
    </citation>
    <scope>NUCLEOTIDE SEQUENCE</scope>
    <source>
        <strain evidence="1">NIVEDIPm19</strain>
    </source>
</reference>
<dbReference type="Proteomes" id="UP000540079">
    <property type="component" value="Unassembled WGS sequence"/>
</dbReference>
<evidence type="ECO:0000313" key="3">
    <source>
        <dbReference type="Proteomes" id="UP000540079"/>
    </source>
</evidence>
<dbReference type="InterPro" id="IPR009312">
    <property type="entry name" value="Phage_lambda_GpU-like"/>
</dbReference>
<dbReference type="SUPFAM" id="SSF143749">
    <property type="entry name" value="Phage tail protein-like"/>
    <property type="match status" value="1"/>
</dbReference>
<protein>
    <submittedName>
        <fullName evidence="1">Phage minor tail U family protein</fullName>
    </submittedName>
    <submittedName>
        <fullName evidence="2">Phage tail protein</fullName>
    </submittedName>
</protein>
<dbReference type="InterPro" id="IPR035934">
    <property type="entry name" value="Phage_tail_protein-like_sf"/>
</dbReference>
<dbReference type="InterPro" id="IPR038512">
    <property type="entry name" value="GpU-like_sf"/>
</dbReference>
<dbReference type="EMBL" id="PPVL01000015">
    <property type="protein sequence ID" value="NNI79992.1"/>
    <property type="molecule type" value="Genomic_DNA"/>
</dbReference>
<name>A0A849CLG3_PASMD</name>
<evidence type="ECO:0000313" key="1">
    <source>
        <dbReference type="EMBL" id="MDA5624369.1"/>
    </source>
</evidence>
<evidence type="ECO:0000313" key="2">
    <source>
        <dbReference type="EMBL" id="NNI79992.1"/>
    </source>
</evidence>
<comment type="caution">
    <text evidence="2">The sequence shown here is derived from an EMBL/GenBank/DDBJ whole genome shotgun (WGS) entry which is preliminary data.</text>
</comment>
<organism evidence="2 3">
    <name type="scientific">Pasteurella multocida</name>
    <dbReference type="NCBI Taxonomy" id="747"/>
    <lineage>
        <taxon>Bacteria</taxon>
        <taxon>Pseudomonadati</taxon>
        <taxon>Pseudomonadota</taxon>
        <taxon>Gammaproteobacteria</taxon>
        <taxon>Pasteurellales</taxon>
        <taxon>Pasteurellaceae</taxon>
        <taxon>Pasteurella</taxon>
    </lineage>
</organism>
<dbReference type="Gene3D" id="3.30.70.1700">
    <property type="entry name" value="Phage minor tail protein U"/>
    <property type="match status" value="1"/>
</dbReference>
<dbReference type="Pfam" id="PF06141">
    <property type="entry name" value="Phage_tail_U"/>
    <property type="match status" value="1"/>
</dbReference>
<proteinExistence type="predicted"/>
<accession>A0A849CLG3</accession>
<dbReference type="RefSeq" id="WP_014391486.1">
    <property type="nucleotide sequence ID" value="NZ_CP015569.1"/>
</dbReference>
<dbReference type="EMBL" id="JANJHC010000073">
    <property type="protein sequence ID" value="MDA5624369.1"/>
    <property type="molecule type" value="Genomic_DNA"/>
</dbReference>
<gene>
    <name evidence="2" type="ORF">C2800_11295</name>
    <name evidence="1" type="ORF">NM948_12625</name>
</gene>
<dbReference type="Proteomes" id="UP001145481">
    <property type="component" value="Unassembled WGS sequence"/>
</dbReference>
<reference evidence="2 3" key="1">
    <citation type="journal article" date="2018" name="Front. Microbiol.">
        <title>Genetic and Phylogenetic Characteristics of Pasteurella multocida Isolates From Different Host Species.</title>
        <authorList>
            <person name="Peng Z."/>
            <person name="Liang W."/>
            <person name="Wang F."/>
            <person name="Xu Z."/>
            <person name="Xie Z."/>
            <person name="Lian Z."/>
            <person name="Hua L."/>
            <person name="Zhou R."/>
            <person name="Chen H."/>
            <person name="Wu B."/>
        </authorList>
    </citation>
    <scope>NUCLEOTIDE SEQUENCE [LARGE SCALE GENOMIC DNA]</scope>
    <source>
        <strain evidence="2 3">HNA06</strain>
    </source>
</reference>